<dbReference type="PROSITE" id="PS50878">
    <property type="entry name" value="RT_POL"/>
    <property type="match status" value="1"/>
</dbReference>
<dbReference type="AlphaFoldDB" id="A0A918A1A5"/>
<reference evidence="2" key="1">
    <citation type="journal article" date="2014" name="Int. J. Syst. Evol. Microbiol.">
        <title>Complete genome sequence of Corynebacterium casei LMG S-19264T (=DSM 44701T), isolated from a smear-ripened cheese.</title>
        <authorList>
            <consortium name="US DOE Joint Genome Institute (JGI-PGF)"/>
            <person name="Walter F."/>
            <person name="Albersmeier A."/>
            <person name="Kalinowski J."/>
            <person name="Ruckert C."/>
        </authorList>
    </citation>
    <scope>NUCLEOTIDE SEQUENCE</scope>
    <source>
        <strain evidence="2">CGMCC 4.7430</strain>
    </source>
</reference>
<proteinExistence type="predicted"/>
<organism evidence="2 3">
    <name type="scientific">Nonomuraea glycinis</name>
    <dbReference type="NCBI Taxonomy" id="2047744"/>
    <lineage>
        <taxon>Bacteria</taxon>
        <taxon>Bacillati</taxon>
        <taxon>Actinomycetota</taxon>
        <taxon>Actinomycetes</taxon>
        <taxon>Streptosporangiales</taxon>
        <taxon>Streptosporangiaceae</taxon>
        <taxon>Nonomuraea</taxon>
    </lineage>
</organism>
<dbReference type="CDD" id="cd01646">
    <property type="entry name" value="RT_Bac_retron_I"/>
    <property type="match status" value="1"/>
</dbReference>
<gene>
    <name evidence="2" type="ORF">GCM10012278_08500</name>
</gene>
<dbReference type="InterPro" id="IPR043502">
    <property type="entry name" value="DNA/RNA_pol_sf"/>
</dbReference>
<dbReference type="Pfam" id="PF00078">
    <property type="entry name" value="RVT_1"/>
    <property type="match status" value="1"/>
</dbReference>
<protein>
    <recommendedName>
        <fullName evidence="1">Reverse transcriptase domain-containing protein</fullName>
    </recommendedName>
</protein>
<dbReference type="EMBL" id="BMNK01000001">
    <property type="protein sequence ID" value="GGP02203.1"/>
    <property type="molecule type" value="Genomic_DNA"/>
</dbReference>
<dbReference type="InterPro" id="IPR000477">
    <property type="entry name" value="RT_dom"/>
</dbReference>
<evidence type="ECO:0000259" key="1">
    <source>
        <dbReference type="PROSITE" id="PS50878"/>
    </source>
</evidence>
<feature type="domain" description="Reverse transcriptase" evidence="1">
    <location>
        <begin position="57"/>
        <end position="307"/>
    </location>
</feature>
<evidence type="ECO:0000313" key="3">
    <source>
        <dbReference type="Proteomes" id="UP000660745"/>
    </source>
</evidence>
<name>A0A918A1A5_9ACTN</name>
<comment type="caution">
    <text evidence="2">The sequence shown here is derived from an EMBL/GenBank/DDBJ whole genome shotgun (WGS) entry which is preliminary data.</text>
</comment>
<evidence type="ECO:0000313" key="2">
    <source>
        <dbReference type="EMBL" id="GGP02203.1"/>
    </source>
</evidence>
<reference evidence="2" key="2">
    <citation type="submission" date="2020-09" db="EMBL/GenBank/DDBJ databases">
        <authorList>
            <person name="Sun Q."/>
            <person name="Zhou Y."/>
        </authorList>
    </citation>
    <scope>NUCLEOTIDE SEQUENCE</scope>
    <source>
        <strain evidence="2">CGMCC 4.7430</strain>
    </source>
</reference>
<dbReference type="Proteomes" id="UP000660745">
    <property type="component" value="Unassembled WGS sequence"/>
</dbReference>
<keyword evidence="3" id="KW-1185">Reference proteome</keyword>
<accession>A0A918A1A5</accession>
<dbReference type="RefSeq" id="WP_189137091.1">
    <property type="nucleotide sequence ID" value="NZ_BMNK01000001.1"/>
</dbReference>
<sequence>MPTPLQHVADEALLKKVWRKEVRPALRRMTFSDFNMAPDPLHYAAYEWGLETLVAALAKDLQLGRYSPEPGEIVRMAKGKGLSRPLCFLAPRDALVYSTITWLARSELTTQARKWVGVAHGDKGTASKPEQGNPAEAGDSFDWFRFWLARQGHILQMVDHEQVKYFVESDIANFYPSIRLEAVREHLHSQTSLEKEVVRLCIQIIDRVMPRRNYSEVSLMGLPQEHIGASREIAHSLLFHVDEEFDKEGQDGRYTRYMDDILIGVKTPQDGERCVARLQRSLETLGLYPNAAKTTVTSLSGYLTAAMVETNAQIDRITEELKEAEVGILHEIEPTMDHLERIQALSVEHRVREDRPKRWGRVTRRIYTLHRRVGVTSWWDFWRGDIDDDPGAAGPILEYVRSWPLTEATVADLVQLSKDYSDLYANISLLAAEAISSAPVANDTPLWGRIFAACDKEFLRLTRGPHSPERERLAAAWLIAAWKFANLSQRQRLLAEIPANTDAMSPVRVQAFPLLVSVKEPLTEWVSAKPGLAWENAMAAEYLRSLATGEEKAVGVALSLLDPEKRLAPLRYIVLPRAVPLIEIVGQAARAKLDKAAPKALAKLQKNPDRLRDHKVESILAQWCP</sequence>
<dbReference type="SUPFAM" id="SSF56672">
    <property type="entry name" value="DNA/RNA polymerases"/>
    <property type="match status" value="1"/>
</dbReference>